<feature type="domain" description="Ribosome maturation factor RimM PRC barrel" evidence="7">
    <location>
        <begin position="124"/>
        <end position="195"/>
    </location>
</feature>
<keyword evidence="4 5" id="KW-0143">Chaperone</keyword>
<feature type="domain" description="RimM N-terminal" evidence="6">
    <location>
        <begin position="21"/>
        <end position="112"/>
    </location>
</feature>
<dbReference type="NCBIfam" id="TIGR02273">
    <property type="entry name" value="16S_RimM"/>
    <property type="match status" value="1"/>
</dbReference>
<comment type="domain">
    <text evidence="5">The PRC barrel domain binds ribosomal protein uS19.</text>
</comment>
<sequence>MNTEVSSPDSNAAWPADAIEVGRIGEAWGIKGWVKVLSYSADPQALFRAKRWFLKASEDRKSLPKPGWVLPASLQITQVREHGDGIVASIDGVIDRNGAEALRGARIFTSRAEFPSPKADEYYWIDLIGLQVVNTQGEDLGTVIGLIDTGPHSVLRVMPAGLVEPIKPDEERLIPFVAAYVGEVSLEQRRITVDWGLDY</sequence>
<dbReference type="InterPro" id="IPR056792">
    <property type="entry name" value="PRC_RimM"/>
</dbReference>
<dbReference type="PANTHER" id="PTHR33692">
    <property type="entry name" value="RIBOSOME MATURATION FACTOR RIMM"/>
    <property type="match status" value="1"/>
</dbReference>
<evidence type="ECO:0000259" key="7">
    <source>
        <dbReference type="Pfam" id="PF24986"/>
    </source>
</evidence>
<organism evidence="8 9">
    <name type="scientific">Roseateles toxinivorans</name>
    <dbReference type="NCBI Taxonomy" id="270368"/>
    <lineage>
        <taxon>Bacteria</taxon>
        <taxon>Pseudomonadati</taxon>
        <taxon>Pseudomonadota</taxon>
        <taxon>Betaproteobacteria</taxon>
        <taxon>Burkholderiales</taxon>
        <taxon>Sphaerotilaceae</taxon>
        <taxon>Roseateles</taxon>
    </lineage>
</organism>
<dbReference type="GO" id="GO:0005737">
    <property type="term" value="C:cytoplasm"/>
    <property type="evidence" value="ECO:0007669"/>
    <property type="project" value="UniProtKB-SubCell"/>
</dbReference>
<comment type="subcellular location">
    <subcellularLocation>
        <location evidence="5">Cytoplasm</location>
    </subcellularLocation>
</comment>
<keyword evidence="9" id="KW-1185">Reference proteome</keyword>
<dbReference type="Gene3D" id="2.30.30.240">
    <property type="entry name" value="PRC-barrel domain"/>
    <property type="match status" value="1"/>
</dbReference>
<evidence type="ECO:0000256" key="5">
    <source>
        <dbReference type="HAMAP-Rule" id="MF_00014"/>
    </source>
</evidence>
<evidence type="ECO:0000256" key="1">
    <source>
        <dbReference type="ARBA" id="ARBA00022490"/>
    </source>
</evidence>
<dbReference type="HAMAP" id="MF_00014">
    <property type="entry name" value="Ribosome_mat_RimM"/>
    <property type="match status" value="1"/>
</dbReference>
<dbReference type="GO" id="GO:0042274">
    <property type="term" value="P:ribosomal small subunit biogenesis"/>
    <property type="evidence" value="ECO:0007669"/>
    <property type="project" value="UniProtKB-UniRule"/>
</dbReference>
<reference evidence="8 9" key="1">
    <citation type="submission" date="2019-03" db="EMBL/GenBank/DDBJ databases">
        <title>Genomic Encyclopedia of Type Strains, Phase IV (KMG-IV): sequencing the most valuable type-strain genomes for metagenomic binning, comparative biology and taxonomic classification.</title>
        <authorList>
            <person name="Goeker M."/>
        </authorList>
    </citation>
    <scope>NUCLEOTIDE SEQUENCE [LARGE SCALE GENOMIC DNA]</scope>
    <source>
        <strain evidence="8 9">DSM 16998</strain>
    </source>
</reference>
<protein>
    <recommendedName>
        <fullName evidence="5">Ribosome maturation factor RimM</fullName>
    </recommendedName>
</protein>
<dbReference type="InterPro" id="IPR009000">
    <property type="entry name" value="Transl_B-barrel_sf"/>
</dbReference>
<dbReference type="GO" id="GO:0006364">
    <property type="term" value="P:rRNA processing"/>
    <property type="evidence" value="ECO:0007669"/>
    <property type="project" value="UniProtKB-UniRule"/>
</dbReference>
<dbReference type="Proteomes" id="UP000295361">
    <property type="component" value="Unassembled WGS sequence"/>
</dbReference>
<dbReference type="Pfam" id="PF01782">
    <property type="entry name" value="RimM"/>
    <property type="match status" value="1"/>
</dbReference>
<dbReference type="InterPro" id="IPR002676">
    <property type="entry name" value="RimM_N"/>
</dbReference>
<dbReference type="EMBL" id="SNXS01000005">
    <property type="protein sequence ID" value="TDP63059.1"/>
    <property type="molecule type" value="Genomic_DNA"/>
</dbReference>
<evidence type="ECO:0000313" key="9">
    <source>
        <dbReference type="Proteomes" id="UP000295361"/>
    </source>
</evidence>
<keyword evidence="1 5" id="KW-0963">Cytoplasm</keyword>
<evidence type="ECO:0000256" key="3">
    <source>
        <dbReference type="ARBA" id="ARBA00022552"/>
    </source>
</evidence>
<dbReference type="AlphaFoldDB" id="A0A4R6QKH7"/>
<dbReference type="Pfam" id="PF24986">
    <property type="entry name" value="PRC_RimM"/>
    <property type="match status" value="1"/>
</dbReference>
<evidence type="ECO:0000313" key="8">
    <source>
        <dbReference type="EMBL" id="TDP63059.1"/>
    </source>
</evidence>
<accession>A0A4R6QKH7</accession>
<name>A0A4R6QKH7_9BURK</name>
<keyword evidence="2 5" id="KW-0690">Ribosome biogenesis</keyword>
<comment type="subunit">
    <text evidence="5">Binds ribosomal protein uS19.</text>
</comment>
<comment type="similarity">
    <text evidence="5">Belongs to the RimM family.</text>
</comment>
<dbReference type="SUPFAM" id="SSF50447">
    <property type="entry name" value="Translation proteins"/>
    <property type="match status" value="1"/>
</dbReference>
<dbReference type="InParanoid" id="A0A4R6QKH7"/>
<dbReference type="Gene3D" id="2.40.30.60">
    <property type="entry name" value="RimM"/>
    <property type="match status" value="1"/>
</dbReference>
<dbReference type="InterPro" id="IPR011961">
    <property type="entry name" value="RimM"/>
</dbReference>
<evidence type="ECO:0000256" key="4">
    <source>
        <dbReference type="ARBA" id="ARBA00023186"/>
    </source>
</evidence>
<dbReference type="PANTHER" id="PTHR33692:SF1">
    <property type="entry name" value="RIBOSOME MATURATION FACTOR RIMM"/>
    <property type="match status" value="1"/>
</dbReference>
<dbReference type="FunCoup" id="A0A4R6QKH7">
    <property type="interactions" value="482"/>
</dbReference>
<keyword evidence="3 5" id="KW-0698">rRNA processing</keyword>
<comment type="function">
    <text evidence="5">An accessory protein needed during the final step in the assembly of 30S ribosomal subunit, possibly for assembly of the head region. Essential for efficient processing of 16S rRNA. May be needed both before and after RbfA during the maturation of 16S rRNA. It has affinity for free ribosomal 30S subunits but not for 70S ribosomes.</text>
</comment>
<proteinExistence type="inferred from homology"/>
<dbReference type="InterPro" id="IPR011033">
    <property type="entry name" value="PRC_barrel-like_sf"/>
</dbReference>
<evidence type="ECO:0000256" key="2">
    <source>
        <dbReference type="ARBA" id="ARBA00022517"/>
    </source>
</evidence>
<dbReference type="GO" id="GO:0043022">
    <property type="term" value="F:ribosome binding"/>
    <property type="evidence" value="ECO:0007669"/>
    <property type="project" value="InterPro"/>
</dbReference>
<dbReference type="GO" id="GO:0005840">
    <property type="term" value="C:ribosome"/>
    <property type="evidence" value="ECO:0007669"/>
    <property type="project" value="InterPro"/>
</dbReference>
<evidence type="ECO:0000259" key="6">
    <source>
        <dbReference type="Pfam" id="PF01782"/>
    </source>
</evidence>
<gene>
    <name evidence="5" type="primary">rimM</name>
    <name evidence="8" type="ORF">DES47_10559</name>
</gene>
<dbReference type="InterPro" id="IPR036976">
    <property type="entry name" value="RimM_N_sf"/>
</dbReference>
<dbReference type="SUPFAM" id="SSF50346">
    <property type="entry name" value="PRC-barrel domain"/>
    <property type="match status" value="1"/>
</dbReference>
<comment type="caution">
    <text evidence="8">The sequence shown here is derived from an EMBL/GenBank/DDBJ whole genome shotgun (WGS) entry which is preliminary data.</text>
</comment>